<organism evidence="5 6">
    <name type="scientific">Novosphingobium anseongense</name>
    <dbReference type="NCBI Taxonomy" id="3133436"/>
    <lineage>
        <taxon>Bacteria</taxon>
        <taxon>Pseudomonadati</taxon>
        <taxon>Pseudomonadota</taxon>
        <taxon>Alphaproteobacteria</taxon>
        <taxon>Sphingomonadales</taxon>
        <taxon>Sphingomonadaceae</taxon>
        <taxon>Novosphingobium</taxon>
    </lineage>
</organism>
<keyword evidence="6" id="KW-1185">Reference proteome</keyword>
<feature type="transmembrane region" description="Helical" evidence="3">
    <location>
        <begin position="37"/>
        <end position="56"/>
    </location>
</feature>
<dbReference type="PANTHER" id="PTHR45138">
    <property type="entry name" value="REGULATORY COMPONENTS OF SENSORY TRANSDUCTION SYSTEM"/>
    <property type="match status" value="1"/>
</dbReference>
<dbReference type="InterPro" id="IPR050469">
    <property type="entry name" value="Diguanylate_Cyclase"/>
</dbReference>
<dbReference type="Proteomes" id="UP001361239">
    <property type="component" value="Unassembled WGS sequence"/>
</dbReference>
<dbReference type="GO" id="GO:0052621">
    <property type="term" value="F:diguanylate cyclase activity"/>
    <property type="evidence" value="ECO:0007669"/>
    <property type="project" value="UniProtKB-EC"/>
</dbReference>
<reference evidence="5 6" key="1">
    <citation type="submission" date="2024-03" db="EMBL/GenBank/DDBJ databases">
        <authorList>
            <person name="Jo J.-H."/>
        </authorList>
    </citation>
    <scope>NUCLEOTIDE SEQUENCE [LARGE SCALE GENOMIC DNA]</scope>
    <source>
        <strain evidence="5 6">PS1R-30</strain>
    </source>
</reference>
<protein>
    <recommendedName>
        <fullName evidence="1">diguanylate cyclase</fullName>
        <ecNumber evidence="1">2.7.7.65</ecNumber>
    </recommendedName>
</protein>
<dbReference type="SMART" id="SM00267">
    <property type="entry name" value="GGDEF"/>
    <property type="match status" value="1"/>
</dbReference>
<keyword evidence="3" id="KW-1133">Transmembrane helix</keyword>
<feature type="transmembrane region" description="Helical" evidence="3">
    <location>
        <begin position="62"/>
        <end position="83"/>
    </location>
</feature>
<sequence>MTLPDIETLRLCSVLNALACGSIFLILWLCRRTEVHLAYWAASSFLYCATLVGFAWSGEAGLGGSSALFALLAISNLVPILGLRRFEGRPQFEAWMVLPVAFAVAGHLVTALLVDAGLLSARLREAGDALGLAGAMLTSGLVMLGGPARGQRIAGFAMLGYLPGFAIVMLTPIMGEYQAPIAMVPMLADMLLLPVLNVGLLAIPLDRAQESLRLAALRDPLTGAWNRAGLDEQKAFLWRPQAGAIAIDVDHFKTVNDRLGHAAGDAVLVEIAEAATRVCCAHGGALARVGGDEFVILLPSADDLRPAAATLMACLKPAQARSTWSLSLGLGTIKSGEADFLGALRRADAALYQAKASGRNRLAA</sequence>
<dbReference type="PROSITE" id="PS50887">
    <property type="entry name" value="GGDEF"/>
    <property type="match status" value="1"/>
</dbReference>
<dbReference type="InterPro" id="IPR000160">
    <property type="entry name" value="GGDEF_dom"/>
</dbReference>
<evidence type="ECO:0000256" key="2">
    <source>
        <dbReference type="ARBA" id="ARBA00034247"/>
    </source>
</evidence>
<dbReference type="InterPro" id="IPR043128">
    <property type="entry name" value="Rev_trsase/Diguanyl_cyclase"/>
</dbReference>
<dbReference type="RefSeq" id="WP_339589304.1">
    <property type="nucleotide sequence ID" value="NZ_JBBHJZ010000007.1"/>
</dbReference>
<dbReference type="SUPFAM" id="SSF55073">
    <property type="entry name" value="Nucleotide cyclase"/>
    <property type="match status" value="1"/>
</dbReference>
<feature type="transmembrane region" description="Helical" evidence="3">
    <location>
        <begin position="126"/>
        <end position="146"/>
    </location>
</feature>
<comment type="caution">
    <text evidence="5">The sequence shown here is derived from an EMBL/GenBank/DDBJ whole genome shotgun (WGS) entry which is preliminary data.</text>
</comment>
<keyword evidence="3" id="KW-0472">Membrane</keyword>
<feature type="transmembrane region" description="Helical" evidence="3">
    <location>
        <begin position="153"/>
        <end position="175"/>
    </location>
</feature>
<dbReference type="Pfam" id="PF00990">
    <property type="entry name" value="GGDEF"/>
    <property type="match status" value="1"/>
</dbReference>
<dbReference type="PANTHER" id="PTHR45138:SF9">
    <property type="entry name" value="DIGUANYLATE CYCLASE DGCM-RELATED"/>
    <property type="match status" value="1"/>
</dbReference>
<feature type="transmembrane region" description="Helical" evidence="3">
    <location>
        <begin position="181"/>
        <end position="203"/>
    </location>
</feature>
<feature type="domain" description="GGDEF" evidence="4">
    <location>
        <begin position="240"/>
        <end position="364"/>
    </location>
</feature>
<keyword evidence="5" id="KW-0548">Nucleotidyltransferase</keyword>
<accession>A0ABU8S1X9</accession>
<comment type="catalytic activity">
    <reaction evidence="2">
        <text>2 GTP = 3',3'-c-di-GMP + 2 diphosphate</text>
        <dbReference type="Rhea" id="RHEA:24898"/>
        <dbReference type="ChEBI" id="CHEBI:33019"/>
        <dbReference type="ChEBI" id="CHEBI:37565"/>
        <dbReference type="ChEBI" id="CHEBI:58805"/>
        <dbReference type="EC" id="2.7.7.65"/>
    </reaction>
</comment>
<evidence type="ECO:0000256" key="3">
    <source>
        <dbReference type="SAM" id="Phobius"/>
    </source>
</evidence>
<dbReference type="EMBL" id="JBBHJZ010000007">
    <property type="protein sequence ID" value="MEJ5979366.1"/>
    <property type="molecule type" value="Genomic_DNA"/>
</dbReference>
<evidence type="ECO:0000313" key="6">
    <source>
        <dbReference type="Proteomes" id="UP001361239"/>
    </source>
</evidence>
<evidence type="ECO:0000313" key="5">
    <source>
        <dbReference type="EMBL" id="MEJ5979366.1"/>
    </source>
</evidence>
<dbReference type="Gene3D" id="3.30.70.270">
    <property type="match status" value="1"/>
</dbReference>
<dbReference type="CDD" id="cd01949">
    <property type="entry name" value="GGDEF"/>
    <property type="match status" value="1"/>
</dbReference>
<evidence type="ECO:0000256" key="1">
    <source>
        <dbReference type="ARBA" id="ARBA00012528"/>
    </source>
</evidence>
<keyword evidence="5" id="KW-0808">Transferase</keyword>
<proteinExistence type="predicted"/>
<gene>
    <name evidence="5" type="ORF">WG901_22120</name>
</gene>
<feature type="transmembrane region" description="Helical" evidence="3">
    <location>
        <begin position="13"/>
        <end position="30"/>
    </location>
</feature>
<feature type="transmembrane region" description="Helical" evidence="3">
    <location>
        <begin position="95"/>
        <end position="114"/>
    </location>
</feature>
<dbReference type="NCBIfam" id="TIGR00254">
    <property type="entry name" value="GGDEF"/>
    <property type="match status" value="1"/>
</dbReference>
<name>A0ABU8S1X9_9SPHN</name>
<dbReference type="EC" id="2.7.7.65" evidence="1"/>
<dbReference type="InterPro" id="IPR029787">
    <property type="entry name" value="Nucleotide_cyclase"/>
</dbReference>
<evidence type="ECO:0000259" key="4">
    <source>
        <dbReference type="PROSITE" id="PS50887"/>
    </source>
</evidence>
<keyword evidence="3" id="KW-0812">Transmembrane</keyword>